<comment type="caution">
    <text evidence="2">The sequence shown here is derived from an EMBL/GenBank/DDBJ whole genome shotgun (WGS) entry which is preliminary data.</text>
</comment>
<dbReference type="EMBL" id="JBHLYR010000013">
    <property type="protein sequence ID" value="MFB9991300.1"/>
    <property type="molecule type" value="Genomic_DNA"/>
</dbReference>
<evidence type="ECO:0000259" key="1">
    <source>
        <dbReference type="Pfam" id="PF07883"/>
    </source>
</evidence>
<organism evidence="2 3">
    <name type="scientific">Deinococcus oregonensis</name>
    <dbReference type="NCBI Taxonomy" id="1805970"/>
    <lineage>
        <taxon>Bacteria</taxon>
        <taxon>Thermotogati</taxon>
        <taxon>Deinococcota</taxon>
        <taxon>Deinococci</taxon>
        <taxon>Deinococcales</taxon>
        <taxon>Deinococcaceae</taxon>
        <taxon>Deinococcus</taxon>
    </lineage>
</organism>
<dbReference type="Pfam" id="PF07883">
    <property type="entry name" value="Cupin_2"/>
    <property type="match status" value="1"/>
</dbReference>
<feature type="domain" description="Cupin type-2" evidence="1">
    <location>
        <begin position="27"/>
        <end position="83"/>
    </location>
</feature>
<dbReference type="Gene3D" id="2.60.120.10">
    <property type="entry name" value="Jelly Rolls"/>
    <property type="match status" value="1"/>
</dbReference>
<dbReference type="RefSeq" id="WP_380006088.1">
    <property type="nucleotide sequence ID" value="NZ_JBHLYR010000013.1"/>
</dbReference>
<protein>
    <submittedName>
        <fullName evidence="2">Cupin domain-containing protein</fullName>
    </submittedName>
</protein>
<dbReference type="InterPro" id="IPR013096">
    <property type="entry name" value="Cupin_2"/>
</dbReference>
<proteinExistence type="predicted"/>
<dbReference type="Proteomes" id="UP001589733">
    <property type="component" value="Unassembled WGS sequence"/>
</dbReference>
<accession>A0ABV6AV32</accession>
<keyword evidence="3" id="KW-1185">Reference proteome</keyword>
<dbReference type="InterPro" id="IPR014710">
    <property type="entry name" value="RmlC-like_jellyroll"/>
</dbReference>
<name>A0ABV6AV32_9DEIO</name>
<dbReference type="InterPro" id="IPR011051">
    <property type="entry name" value="RmlC_Cupin_sf"/>
</dbReference>
<reference evidence="2 3" key="1">
    <citation type="submission" date="2024-09" db="EMBL/GenBank/DDBJ databases">
        <authorList>
            <person name="Sun Q."/>
            <person name="Mori K."/>
        </authorList>
    </citation>
    <scope>NUCLEOTIDE SEQUENCE [LARGE SCALE GENOMIC DNA]</scope>
    <source>
        <strain evidence="2 3">JCM 13503</strain>
    </source>
</reference>
<sequence>MERLTLTAQASTGTFQRLPAQTGQLFLPAGTVLPPTSHPQDEISFILSGSLRAVSGNQDYLLRGGDVTLIPAGEVHSAEVLEDLTLCYVLLERP</sequence>
<evidence type="ECO:0000313" key="2">
    <source>
        <dbReference type="EMBL" id="MFB9991300.1"/>
    </source>
</evidence>
<evidence type="ECO:0000313" key="3">
    <source>
        <dbReference type="Proteomes" id="UP001589733"/>
    </source>
</evidence>
<dbReference type="SUPFAM" id="SSF51182">
    <property type="entry name" value="RmlC-like cupins"/>
    <property type="match status" value="1"/>
</dbReference>
<gene>
    <name evidence="2" type="ORF">ACFFLM_04810</name>
</gene>